<organism evidence="1 2">
    <name type="scientific">Cucurbita argyrosperma subsp. sororia</name>
    <dbReference type="NCBI Taxonomy" id="37648"/>
    <lineage>
        <taxon>Eukaryota</taxon>
        <taxon>Viridiplantae</taxon>
        <taxon>Streptophyta</taxon>
        <taxon>Embryophyta</taxon>
        <taxon>Tracheophyta</taxon>
        <taxon>Spermatophyta</taxon>
        <taxon>Magnoliopsida</taxon>
        <taxon>eudicotyledons</taxon>
        <taxon>Gunneridae</taxon>
        <taxon>Pentapetalae</taxon>
        <taxon>rosids</taxon>
        <taxon>fabids</taxon>
        <taxon>Cucurbitales</taxon>
        <taxon>Cucurbitaceae</taxon>
        <taxon>Cucurbiteae</taxon>
        <taxon>Cucurbita</taxon>
    </lineage>
</organism>
<dbReference type="AlphaFoldDB" id="A0AAV6NZK1"/>
<evidence type="ECO:0000313" key="1">
    <source>
        <dbReference type="EMBL" id="KAG6604914.1"/>
    </source>
</evidence>
<comment type="caution">
    <text evidence="1">The sequence shown here is derived from an EMBL/GenBank/DDBJ whole genome shotgun (WGS) entry which is preliminary data.</text>
</comment>
<dbReference type="EMBL" id="JAGKQH010000002">
    <property type="protein sequence ID" value="KAG6604914.1"/>
    <property type="molecule type" value="Genomic_DNA"/>
</dbReference>
<keyword evidence="2" id="KW-1185">Reference proteome</keyword>
<proteinExistence type="predicted"/>
<protein>
    <submittedName>
        <fullName evidence="1">Uncharacterized protein</fullName>
    </submittedName>
</protein>
<sequence>MLTLKDYWLDYLQPFIASFERSWARFRCMRLDDFWVGNALSSSSSSSETISLHWIDQWLLNISKRNQSVRLNIDFQVDWFSWSSIFRKTIAVVVLLSV</sequence>
<feature type="non-terminal residue" evidence="1">
    <location>
        <position position="1"/>
    </location>
</feature>
<gene>
    <name evidence="1" type="ORF">SDJN03_02231</name>
</gene>
<name>A0AAV6NZK1_9ROSI</name>
<dbReference type="Proteomes" id="UP000685013">
    <property type="component" value="Chromosome 2"/>
</dbReference>
<reference evidence="1 2" key="1">
    <citation type="journal article" date="2021" name="Hortic Res">
        <title>The domestication of Cucurbita argyrosperma as revealed by the genome of its wild relative.</title>
        <authorList>
            <person name="Barrera-Redondo J."/>
            <person name="Sanchez-de la Vega G."/>
            <person name="Aguirre-Liguori J.A."/>
            <person name="Castellanos-Morales G."/>
            <person name="Gutierrez-Guerrero Y.T."/>
            <person name="Aguirre-Dugua X."/>
            <person name="Aguirre-Planter E."/>
            <person name="Tenaillon M.I."/>
            <person name="Lira-Saade R."/>
            <person name="Eguiarte L.E."/>
        </authorList>
    </citation>
    <scope>NUCLEOTIDE SEQUENCE [LARGE SCALE GENOMIC DNA]</scope>
    <source>
        <strain evidence="1">JBR-2021</strain>
    </source>
</reference>
<accession>A0AAV6NZK1</accession>
<evidence type="ECO:0000313" key="2">
    <source>
        <dbReference type="Proteomes" id="UP000685013"/>
    </source>
</evidence>